<dbReference type="InterPro" id="IPR052035">
    <property type="entry name" value="ZnF_BED_domain_contain"/>
</dbReference>
<proteinExistence type="predicted"/>
<keyword evidence="7" id="KW-1185">Reference proteome</keyword>
<reference evidence="6 7" key="1">
    <citation type="journal article" date="2019" name="Nat. Ecol. Evol.">
        <title>Megaphylogeny resolves global patterns of mushroom evolution.</title>
        <authorList>
            <person name="Varga T."/>
            <person name="Krizsan K."/>
            <person name="Foldi C."/>
            <person name="Dima B."/>
            <person name="Sanchez-Garcia M."/>
            <person name="Sanchez-Ramirez S."/>
            <person name="Szollosi G.J."/>
            <person name="Szarkandi J.G."/>
            <person name="Papp V."/>
            <person name="Albert L."/>
            <person name="Andreopoulos W."/>
            <person name="Angelini C."/>
            <person name="Antonin V."/>
            <person name="Barry K.W."/>
            <person name="Bougher N.L."/>
            <person name="Buchanan P."/>
            <person name="Buyck B."/>
            <person name="Bense V."/>
            <person name="Catcheside P."/>
            <person name="Chovatia M."/>
            <person name="Cooper J."/>
            <person name="Damon W."/>
            <person name="Desjardin D."/>
            <person name="Finy P."/>
            <person name="Geml J."/>
            <person name="Haridas S."/>
            <person name="Hughes K."/>
            <person name="Justo A."/>
            <person name="Karasinski D."/>
            <person name="Kautmanova I."/>
            <person name="Kiss B."/>
            <person name="Kocsube S."/>
            <person name="Kotiranta H."/>
            <person name="LaButti K.M."/>
            <person name="Lechner B.E."/>
            <person name="Liimatainen K."/>
            <person name="Lipzen A."/>
            <person name="Lukacs Z."/>
            <person name="Mihaltcheva S."/>
            <person name="Morgado L.N."/>
            <person name="Niskanen T."/>
            <person name="Noordeloos M.E."/>
            <person name="Ohm R.A."/>
            <person name="Ortiz-Santana B."/>
            <person name="Ovrebo C."/>
            <person name="Racz N."/>
            <person name="Riley R."/>
            <person name="Savchenko A."/>
            <person name="Shiryaev A."/>
            <person name="Soop K."/>
            <person name="Spirin V."/>
            <person name="Szebenyi C."/>
            <person name="Tomsovsky M."/>
            <person name="Tulloss R.E."/>
            <person name="Uehling J."/>
            <person name="Grigoriev I.V."/>
            <person name="Vagvolgyi C."/>
            <person name="Papp T."/>
            <person name="Martin F.M."/>
            <person name="Miettinen O."/>
            <person name="Hibbett D.S."/>
            <person name="Nagy L.G."/>
        </authorList>
    </citation>
    <scope>NUCLEOTIDE SEQUENCE [LARGE SCALE GENOMIC DNA]</scope>
    <source>
        <strain evidence="6 7">CBS 962.96</strain>
    </source>
</reference>
<keyword evidence="3" id="KW-0863">Zinc-finger</keyword>
<comment type="subcellular location">
    <subcellularLocation>
        <location evidence="1">Nucleus</location>
    </subcellularLocation>
</comment>
<name>A0A4S8KSE0_DENBC</name>
<evidence type="ECO:0000256" key="3">
    <source>
        <dbReference type="ARBA" id="ARBA00022771"/>
    </source>
</evidence>
<dbReference type="GO" id="GO:0008270">
    <property type="term" value="F:zinc ion binding"/>
    <property type="evidence" value="ECO:0007669"/>
    <property type="project" value="UniProtKB-KW"/>
</dbReference>
<dbReference type="AlphaFoldDB" id="A0A4S8KSE0"/>
<evidence type="ECO:0000313" key="6">
    <source>
        <dbReference type="EMBL" id="THU78734.1"/>
    </source>
</evidence>
<keyword evidence="2" id="KW-0479">Metal-binding</keyword>
<protein>
    <submittedName>
        <fullName evidence="6">Uncharacterized protein</fullName>
    </submittedName>
</protein>
<keyword evidence="4" id="KW-0862">Zinc</keyword>
<organism evidence="6 7">
    <name type="scientific">Dendrothele bispora (strain CBS 962.96)</name>
    <dbReference type="NCBI Taxonomy" id="1314807"/>
    <lineage>
        <taxon>Eukaryota</taxon>
        <taxon>Fungi</taxon>
        <taxon>Dikarya</taxon>
        <taxon>Basidiomycota</taxon>
        <taxon>Agaricomycotina</taxon>
        <taxon>Agaricomycetes</taxon>
        <taxon>Agaricomycetidae</taxon>
        <taxon>Agaricales</taxon>
        <taxon>Agaricales incertae sedis</taxon>
        <taxon>Dendrothele</taxon>
    </lineage>
</organism>
<evidence type="ECO:0000256" key="4">
    <source>
        <dbReference type="ARBA" id="ARBA00022833"/>
    </source>
</evidence>
<dbReference type="InterPro" id="IPR012337">
    <property type="entry name" value="RNaseH-like_sf"/>
</dbReference>
<dbReference type="EMBL" id="ML180142">
    <property type="protein sequence ID" value="THU78734.1"/>
    <property type="molecule type" value="Genomic_DNA"/>
</dbReference>
<evidence type="ECO:0000256" key="2">
    <source>
        <dbReference type="ARBA" id="ARBA00022723"/>
    </source>
</evidence>
<evidence type="ECO:0000256" key="5">
    <source>
        <dbReference type="ARBA" id="ARBA00023242"/>
    </source>
</evidence>
<dbReference type="Proteomes" id="UP000297245">
    <property type="component" value="Unassembled WGS sequence"/>
</dbReference>
<feature type="non-terminal residue" evidence="6">
    <location>
        <position position="1"/>
    </location>
</feature>
<dbReference type="PANTHER" id="PTHR46481:SF10">
    <property type="entry name" value="ZINC FINGER BED DOMAIN-CONTAINING PROTEIN 39"/>
    <property type="match status" value="1"/>
</dbReference>
<evidence type="ECO:0000313" key="7">
    <source>
        <dbReference type="Proteomes" id="UP000297245"/>
    </source>
</evidence>
<dbReference type="PANTHER" id="PTHR46481">
    <property type="entry name" value="ZINC FINGER BED DOMAIN-CONTAINING PROTEIN 4"/>
    <property type="match status" value="1"/>
</dbReference>
<evidence type="ECO:0000256" key="1">
    <source>
        <dbReference type="ARBA" id="ARBA00004123"/>
    </source>
</evidence>
<dbReference type="GO" id="GO:0005634">
    <property type="term" value="C:nucleus"/>
    <property type="evidence" value="ECO:0007669"/>
    <property type="project" value="UniProtKB-SubCell"/>
</dbReference>
<sequence>WVDACDHLGYPITAKSAQIKANAYRQQQGRSTQFSASENLDGSRCAFSSEAFVDAICEWIVGDSQSINAIESPRLRKIFLMLQEELKDEDIPHRTHIRKRILEIWHRHLDDLAKELQVPGSHTGEHLANAFLHVIDRVSVTAKLGWITLDNAKNNDTCMTALSRLLRSRGIPFSALKNHIR</sequence>
<keyword evidence="5" id="KW-0539">Nucleus</keyword>
<dbReference type="OrthoDB" id="3250324at2759"/>
<accession>A0A4S8KSE0</accession>
<gene>
    <name evidence="6" type="ORF">K435DRAFT_699530</name>
</gene>
<dbReference type="SUPFAM" id="SSF53098">
    <property type="entry name" value="Ribonuclease H-like"/>
    <property type="match status" value="1"/>
</dbReference>